<sequence>MYQPGLWLSSLCLHRGRVLEPHLSGLEILIQQRLSQSTCTITSSLVSGVFWCESETGQFSNAVNITKDDERILKVKRFMLYQISEDQSGPCYRPHDQPGR</sequence>
<evidence type="ECO:0000313" key="2">
    <source>
        <dbReference type="Proteomes" id="UP001331515"/>
    </source>
</evidence>
<name>A0AAN8E7H9_CHAGU</name>
<protein>
    <submittedName>
        <fullName evidence="1">Uncharacterized protein</fullName>
    </submittedName>
</protein>
<gene>
    <name evidence="1" type="ORF">CgunFtcFv8_027714</name>
</gene>
<dbReference type="EMBL" id="JAURVH010000383">
    <property type="protein sequence ID" value="KAK5936170.1"/>
    <property type="molecule type" value="Genomic_DNA"/>
</dbReference>
<accession>A0AAN8E7H9</accession>
<reference evidence="1 2" key="1">
    <citation type="journal article" date="2023" name="Mol. Biol. Evol.">
        <title>Genomics of Secondarily Temperate Adaptation in the Only Non-Antarctic Icefish.</title>
        <authorList>
            <person name="Rivera-Colon A.G."/>
            <person name="Rayamajhi N."/>
            <person name="Minhas B.F."/>
            <person name="Madrigal G."/>
            <person name="Bilyk K.T."/>
            <person name="Yoon V."/>
            <person name="Hune M."/>
            <person name="Gregory S."/>
            <person name="Cheng C.H.C."/>
            <person name="Catchen J.M."/>
        </authorList>
    </citation>
    <scope>NUCLEOTIDE SEQUENCE [LARGE SCALE GENOMIC DNA]</scope>
    <source>
        <tissue evidence="1">White muscle</tissue>
    </source>
</reference>
<dbReference type="AlphaFoldDB" id="A0AAN8E7H9"/>
<comment type="caution">
    <text evidence="1">The sequence shown here is derived from an EMBL/GenBank/DDBJ whole genome shotgun (WGS) entry which is preliminary data.</text>
</comment>
<evidence type="ECO:0000313" key="1">
    <source>
        <dbReference type="EMBL" id="KAK5936170.1"/>
    </source>
</evidence>
<organism evidence="1 2">
    <name type="scientific">Champsocephalus gunnari</name>
    <name type="common">Mackerel icefish</name>
    <dbReference type="NCBI Taxonomy" id="52237"/>
    <lineage>
        <taxon>Eukaryota</taxon>
        <taxon>Metazoa</taxon>
        <taxon>Chordata</taxon>
        <taxon>Craniata</taxon>
        <taxon>Vertebrata</taxon>
        <taxon>Euteleostomi</taxon>
        <taxon>Actinopterygii</taxon>
        <taxon>Neopterygii</taxon>
        <taxon>Teleostei</taxon>
        <taxon>Neoteleostei</taxon>
        <taxon>Acanthomorphata</taxon>
        <taxon>Eupercaria</taxon>
        <taxon>Perciformes</taxon>
        <taxon>Notothenioidei</taxon>
        <taxon>Channichthyidae</taxon>
        <taxon>Champsocephalus</taxon>
    </lineage>
</organism>
<keyword evidence="2" id="KW-1185">Reference proteome</keyword>
<feature type="non-terminal residue" evidence="1">
    <location>
        <position position="100"/>
    </location>
</feature>
<proteinExistence type="predicted"/>
<dbReference type="Proteomes" id="UP001331515">
    <property type="component" value="Unassembled WGS sequence"/>
</dbReference>